<dbReference type="RefSeq" id="WP_253057867.1">
    <property type="nucleotide sequence ID" value="NZ_JAMXWM010000001.1"/>
</dbReference>
<dbReference type="Gene3D" id="3.40.50.1000">
    <property type="entry name" value="HAD superfamily/HAD-like"/>
    <property type="match status" value="1"/>
</dbReference>
<dbReference type="PANTHER" id="PTHR10000">
    <property type="entry name" value="PHOSPHOSERINE PHOSPHATASE"/>
    <property type="match status" value="1"/>
</dbReference>
<accession>A0ABW5S579</accession>
<dbReference type="NCBIfam" id="TIGR01484">
    <property type="entry name" value="HAD-SF-IIB"/>
    <property type="match status" value="1"/>
</dbReference>
<dbReference type="SFLD" id="SFLDG01144">
    <property type="entry name" value="C2.B.4:_PGP_Like"/>
    <property type="match status" value="1"/>
</dbReference>
<dbReference type="SFLD" id="SFLDG01140">
    <property type="entry name" value="C2.B:_Phosphomannomutase_and_P"/>
    <property type="match status" value="1"/>
</dbReference>
<dbReference type="InterPro" id="IPR006379">
    <property type="entry name" value="HAD-SF_hydro_IIB"/>
</dbReference>
<reference evidence="2" key="1">
    <citation type="journal article" date="2019" name="Int. J. Syst. Evol. Microbiol.">
        <title>The Global Catalogue of Microorganisms (GCM) 10K type strain sequencing project: providing services to taxonomists for standard genome sequencing and annotation.</title>
        <authorList>
            <consortium name="The Broad Institute Genomics Platform"/>
            <consortium name="The Broad Institute Genome Sequencing Center for Infectious Disease"/>
            <person name="Wu L."/>
            <person name="Ma J."/>
        </authorList>
    </citation>
    <scope>NUCLEOTIDE SEQUENCE [LARGE SCALE GENOMIC DNA]</scope>
    <source>
        <strain evidence="2">TISTR 2466</strain>
    </source>
</reference>
<dbReference type="EMBL" id="JBHUMQ010000026">
    <property type="protein sequence ID" value="MFD2694322.1"/>
    <property type="molecule type" value="Genomic_DNA"/>
</dbReference>
<protein>
    <submittedName>
        <fullName evidence="1">Cof-type HAD-IIB family hydrolase</fullName>
        <ecNumber evidence="1">3.1.3.-</ecNumber>
    </submittedName>
</protein>
<keyword evidence="2" id="KW-1185">Reference proteome</keyword>
<organism evidence="1 2">
    <name type="scientific">Sporolactobacillus shoreicorticis</name>
    <dbReference type="NCBI Taxonomy" id="1923877"/>
    <lineage>
        <taxon>Bacteria</taxon>
        <taxon>Bacillati</taxon>
        <taxon>Bacillota</taxon>
        <taxon>Bacilli</taxon>
        <taxon>Bacillales</taxon>
        <taxon>Sporolactobacillaceae</taxon>
        <taxon>Sporolactobacillus</taxon>
    </lineage>
</organism>
<dbReference type="PANTHER" id="PTHR10000:SF55">
    <property type="entry name" value="5-AMINO-6-(5-PHOSPHO-D-RIBITYLAMINO)URACIL PHOSPHATASE YCSE"/>
    <property type="match status" value="1"/>
</dbReference>
<dbReference type="InterPro" id="IPR023214">
    <property type="entry name" value="HAD_sf"/>
</dbReference>
<dbReference type="Proteomes" id="UP001597399">
    <property type="component" value="Unassembled WGS sequence"/>
</dbReference>
<keyword evidence="1" id="KW-0378">Hydrolase</keyword>
<dbReference type="GO" id="GO:0016787">
    <property type="term" value="F:hydrolase activity"/>
    <property type="evidence" value="ECO:0007669"/>
    <property type="project" value="UniProtKB-KW"/>
</dbReference>
<name>A0ABW5S579_9BACL</name>
<dbReference type="CDD" id="cd07516">
    <property type="entry name" value="HAD_Pase"/>
    <property type="match status" value="1"/>
</dbReference>
<dbReference type="Pfam" id="PF08282">
    <property type="entry name" value="Hydrolase_3"/>
    <property type="match status" value="1"/>
</dbReference>
<dbReference type="SFLD" id="SFLDS00003">
    <property type="entry name" value="Haloacid_Dehalogenase"/>
    <property type="match status" value="1"/>
</dbReference>
<dbReference type="InterPro" id="IPR036412">
    <property type="entry name" value="HAD-like_sf"/>
</dbReference>
<dbReference type="SUPFAM" id="SSF56784">
    <property type="entry name" value="HAD-like"/>
    <property type="match status" value="1"/>
</dbReference>
<evidence type="ECO:0000313" key="2">
    <source>
        <dbReference type="Proteomes" id="UP001597399"/>
    </source>
</evidence>
<gene>
    <name evidence="1" type="ORF">ACFSUE_11890</name>
</gene>
<dbReference type="InterPro" id="IPR000150">
    <property type="entry name" value="Cof"/>
</dbReference>
<dbReference type="EC" id="3.1.3.-" evidence="1"/>
<comment type="caution">
    <text evidence="1">The sequence shown here is derived from an EMBL/GenBank/DDBJ whole genome shotgun (WGS) entry which is preliminary data.</text>
</comment>
<sequence>MKLAAIDLDGTLLNKDQVISPENMKALAAASEHHIVTIATGRAIMDVQAMLRNEVHLPVIASNGATIFDRSGRLLDEEPLPQDAAETLIAYAEHHHLYYEVTVEHDLLAPPDGKMILRKELDQSEEHQETAQKARARAEVQFNQAGWKPQAEISRFIHRGCSVYKLLIFSFNNHVLADFKEHFADRTDIACTNSVGYTAEFNSSKSNKGKAIRQLAKRYGIHQKDTIVIGDSHNDLPMFRAAATQVAMGNAIPSIKEISFYVTLDCNHDGVAYSLKHQLALF</sequence>
<evidence type="ECO:0000313" key="1">
    <source>
        <dbReference type="EMBL" id="MFD2694322.1"/>
    </source>
</evidence>
<dbReference type="PROSITE" id="PS01228">
    <property type="entry name" value="COF_1"/>
    <property type="match status" value="1"/>
</dbReference>
<dbReference type="NCBIfam" id="TIGR00099">
    <property type="entry name" value="Cof-subfamily"/>
    <property type="match status" value="1"/>
</dbReference>
<dbReference type="Gene3D" id="3.30.1240.10">
    <property type="match status" value="1"/>
</dbReference>
<proteinExistence type="predicted"/>